<name>A0ACC3BLB3_PYRYE</name>
<dbReference type="Proteomes" id="UP000798662">
    <property type="component" value="Chromosome 1"/>
</dbReference>
<organism evidence="1 2">
    <name type="scientific">Pyropia yezoensis</name>
    <name type="common">Susabi-nori</name>
    <name type="synonym">Porphyra yezoensis</name>
    <dbReference type="NCBI Taxonomy" id="2788"/>
    <lineage>
        <taxon>Eukaryota</taxon>
        <taxon>Rhodophyta</taxon>
        <taxon>Bangiophyceae</taxon>
        <taxon>Bangiales</taxon>
        <taxon>Bangiaceae</taxon>
        <taxon>Pyropia</taxon>
    </lineage>
</organism>
<evidence type="ECO:0000313" key="2">
    <source>
        <dbReference type="Proteomes" id="UP000798662"/>
    </source>
</evidence>
<keyword evidence="2" id="KW-1185">Reference proteome</keyword>
<sequence length="549" mass="53752">MARRRLPQGGRRAPPRRFARGGGALVGDAAVVVAATAAVVVAMVVSAATAPGAAAQAAAGGRPCNATKMEVQFYYKTLRVFLGTTPHWEQPDTTPNVTHFPDPTDIPAGTRIGLTGHRDTAPDLHAMAMRVDWAPESAGGVPGEPLLSSTAWEVARVSKAFAETFVNDAPPASAWSRAVDVSASVNETDKLYAPVGAAHVAAAAAGAEDADAKYWVAFRSPPTPAGGACSSFAAADDGSSLSAGVMAVIGIVAVVLLGAVIGGVVWALRGRQRRRTGIADVSDAEWPAKPASGGGGGGGGGGGEDDDDGDDADRRGGPGGRHGEPVATPAAGSPAYAARGGCSDGAAGGGGDGGGAFPAAGGGSPRRDGRLDGGGVAPPSDHFSVSTAGSPAVDSWVTCEDIRAQAVAAQALEADVAAAAQALYEDTVVAGGRLGGRDGGGAPATAGGVVSISSGGVGGRGGRSGGGGELPDALAMHLPTLTTSSGGTGTLGTGSAVTDSLESPVGLPRTSEGPPRVKRGVALPDDDDDGLSPPPLPPSLWTPLPSPGV</sequence>
<comment type="caution">
    <text evidence="1">The sequence shown here is derived from an EMBL/GenBank/DDBJ whole genome shotgun (WGS) entry which is preliminary data.</text>
</comment>
<accession>A0ACC3BLB3</accession>
<proteinExistence type="predicted"/>
<evidence type="ECO:0000313" key="1">
    <source>
        <dbReference type="EMBL" id="KAK1858276.1"/>
    </source>
</evidence>
<protein>
    <submittedName>
        <fullName evidence="1">Uncharacterized protein</fullName>
    </submittedName>
</protein>
<gene>
    <name evidence="1" type="ORF">I4F81_000886</name>
</gene>
<reference evidence="1" key="1">
    <citation type="submission" date="2019-11" db="EMBL/GenBank/DDBJ databases">
        <title>Nori genome reveals adaptations in red seaweeds to the harsh intertidal environment.</title>
        <authorList>
            <person name="Wang D."/>
            <person name="Mao Y."/>
        </authorList>
    </citation>
    <scope>NUCLEOTIDE SEQUENCE</scope>
    <source>
        <tissue evidence="1">Gametophyte</tissue>
    </source>
</reference>
<dbReference type="EMBL" id="CM020618">
    <property type="protein sequence ID" value="KAK1858276.1"/>
    <property type="molecule type" value="Genomic_DNA"/>
</dbReference>